<comment type="caution">
    <text evidence="1">The sequence shown here is derived from an EMBL/GenBank/DDBJ whole genome shotgun (WGS) entry which is preliminary data.</text>
</comment>
<evidence type="ECO:0000313" key="1">
    <source>
        <dbReference type="EMBL" id="NYZ69787.1"/>
    </source>
</evidence>
<name>A0A853IK81_9GAMM</name>
<dbReference type="AlphaFoldDB" id="A0A853IK81"/>
<organism evidence="1 2">
    <name type="scientific">Spartinivicinus marinus</name>
    <dbReference type="NCBI Taxonomy" id="2994442"/>
    <lineage>
        <taxon>Bacteria</taxon>
        <taxon>Pseudomonadati</taxon>
        <taxon>Pseudomonadota</taxon>
        <taxon>Gammaproteobacteria</taxon>
        <taxon>Oceanospirillales</taxon>
        <taxon>Zooshikellaceae</taxon>
        <taxon>Spartinivicinus</taxon>
    </lineage>
</organism>
<dbReference type="Proteomes" id="UP000569732">
    <property type="component" value="Unassembled WGS sequence"/>
</dbReference>
<accession>A0A853IK81</accession>
<proteinExistence type="predicted"/>
<reference evidence="1 2" key="1">
    <citation type="submission" date="2020-07" db="EMBL/GenBank/DDBJ databases">
        <title>Endozoicomonas sp. nov., isolated from sediment.</title>
        <authorList>
            <person name="Gu T."/>
        </authorList>
    </citation>
    <scope>NUCLEOTIDE SEQUENCE [LARGE SCALE GENOMIC DNA]</scope>
    <source>
        <strain evidence="1 2">SM1973</strain>
    </source>
</reference>
<keyword evidence="2" id="KW-1185">Reference proteome</keyword>
<protein>
    <submittedName>
        <fullName evidence="1">Uncharacterized protein</fullName>
    </submittedName>
</protein>
<evidence type="ECO:0000313" key="2">
    <source>
        <dbReference type="Proteomes" id="UP000569732"/>
    </source>
</evidence>
<gene>
    <name evidence="1" type="ORF">H0A36_27630</name>
</gene>
<sequence length="183" mass="21197">MSIKLATGSGAHDLYERIMAYPFNEGVTEFPFEARLARDNGWSLGFAVRVITEYRRFLFLAMEAGHPVTPSDQVDQAWHLHLLYTKSYWDKLCGETLGRPLHHNPTKGGSCERNKFDNWYNKTLESYRLFFDKEPPADIWPEANIRFGTDIHYQRVNTKQNLIIPMFGITVSLKNLIAKKLTN</sequence>
<dbReference type="EMBL" id="JACCKB010000147">
    <property type="protein sequence ID" value="NYZ69787.1"/>
    <property type="molecule type" value="Genomic_DNA"/>
</dbReference>
<dbReference type="RefSeq" id="WP_180571762.1">
    <property type="nucleotide sequence ID" value="NZ_JACCKB010000147.1"/>
</dbReference>